<keyword evidence="8" id="KW-0812">Transmembrane</keyword>
<dbReference type="Gene3D" id="3.30.70.2110">
    <property type="match status" value="1"/>
</dbReference>
<evidence type="ECO:0000256" key="8">
    <source>
        <dbReference type="SAM" id="Phobius"/>
    </source>
</evidence>
<evidence type="ECO:0000259" key="9">
    <source>
        <dbReference type="PROSITE" id="PS51178"/>
    </source>
</evidence>
<dbReference type="AlphaFoldDB" id="A0A317L242"/>
<dbReference type="Proteomes" id="UP000245624">
    <property type="component" value="Unassembled WGS sequence"/>
</dbReference>
<dbReference type="Gene3D" id="3.90.1310.10">
    <property type="entry name" value="Penicillin-binding protein 2a (Domain 2)"/>
    <property type="match status" value="1"/>
</dbReference>
<keyword evidence="8" id="KW-1133">Transmembrane helix</keyword>
<evidence type="ECO:0000256" key="6">
    <source>
        <dbReference type="ARBA" id="ARBA00034000"/>
    </source>
</evidence>
<keyword evidence="11" id="KW-1185">Reference proteome</keyword>
<evidence type="ECO:0000256" key="2">
    <source>
        <dbReference type="ARBA" id="ARBA00004752"/>
    </source>
</evidence>
<dbReference type="EC" id="3.4.16.4" evidence="4"/>
<dbReference type="PANTHER" id="PTHR30627">
    <property type="entry name" value="PEPTIDOGLYCAN D,D-TRANSPEPTIDASE"/>
    <property type="match status" value="1"/>
</dbReference>
<feature type="region of interest" description="Disordered" evidence="7">
    <location>
        <begin position="705"/>
        <end position="724"/>
    </location>
</feature>
<dbReference type="OrthoDB" id="9804124at2"/>
<organism evidence="10 11">
    <name type="scientific">Gracilibacillus dipsosauri</name>
    <dbReference type="NCBI Taxonomy" id="178340"/>
    <lineage>
        <taxon>Bacteria</taxon>
        <taxon>Bacillati</taxon>
        <taxon>Bacillota</taxon>
        <taxon>Bacilli</taxon>
        <taxon>Bacillales</taxon>
        <taxon>Bacillaceae</taxon>
        <taxon>Gracilibacillus</taxon>
    </lineage>
</organism>
<evidence type="ECO:0000256" key="5">
    <source>
        <dbReference type="ARBA" id="ARBA00023136"/>
    </source>
</evidence>
<name>A0A317L242_9BACI</name>
<evidence type="ECO:0000256" key="4">
    <source>
        <dbReference type="ARBA" id="ARBA00012448"/>
    </source>
</evidence>
<dbReference type="SUPFAM" id="SSF54184">
    <property type="entry name" value="Penicillin-binding protein 2x (pbp-2x), c-terminal domain"/>
    <property type="match status" value="2"/>
</dbReference>
<evidence type="ECO:0000313" key="11">
    <source>
        <dbReference type="Proteomes" id="UP000245624"/>
    </source>
</evidence>
<evidence type="ECO:0000256" key="7">
    <source>
        <dbReference type="SAM" id="MobiDB-lite"/>
    </source>
</evidence>
<dbReference type="SUPFAM" id="SSF56601">
    <property type="entry name" value="beta-lactamase/transpeptidase-like"/>
    <property type="match status" value="1"/>
</dbReference>
<feature type="domain" description="PASTA" evidence="9">
    <location>
        <begin position="655"/>
        <end position="712"/>
    </location>
</feature>
<dbReference type="Gene3D" id="2.20.70.70">
    <property type="match status" value="1"/>
</dbReference>
<evidence type="ECO:0000256" key="1">
    <source>
        <dbReference type="ARBA" id="ARBA00004370"/>
    </source>
</evidence>
<dbReference type="RefSeq" id="WP_109984493.1">
    <property type="nucleotide sequence ID" value="NZ_QGTD01000008.1"/>
</dbReference>
<dbReference type="GO" id="GO:0005886">
    <property type="term" value="C:plasma membrane"/>
    <property type="evidence" value="ECO:0007669"/>
    <property type="project" value="TreeGrafter"/>
</dbReference>
<dbReference type="InterPro" id="IPR012338">
    <property type="entry name" value="Beta-lactam/transpept-like"/>
</dbReference>
<keyword evidence="5 8" id="KW-0472">Membrane</keyword>
<feature type="compositionally biased region" description="Basic and acidic residues" evidence="7">
    <location>
        <begin position="712"/>
        <end position="724"/>
    </location>
</feature>
<evidence type="ECO:0000313" key="10">
    <source>
        <dbReference type="EMBL" id="PWU68958.1"/>
    </source>
</evidence>
<protein>
    <recommendedName>
        <fullName evidence="4">serine-type D-Ala-D-Ala carboxypeptidase</fullName>
        <ecNumber evidence="4">3.4.16.4</ecNumber>
    </recommendedName>
</protein>
<comment type="similarity">
    <text evidence="3">Belongs to the transpeptidase family.</text>
</comment>
<accession>A0A317L242</accession>
<dbReference type="PANTHER" id="PTHR30627:SF26">
    <property type="entry name" value="PENICILLIN-BINDING PROTEIN 2B"/>
    <property type="match status" value="1"/>
</dbReference>
<comment type="subcellular location">
    <subcellularLocation>
        <location evidence="1">Membrane</location>
    </subcellularLocation>
</comment>
<comment type="pathway">
    <text evidence="2">Cell wall biogenesis; peptidoglycan biosynthesis.</text>
</comment>
<dbReference type="InterPro" id="IPR050515">
    <property type="entry name" value="Beta-lactam/transpept"/>
</dbReference>
<dbReference type="FunFam" id="3.40.710.10:FF:000026">
    <property type="entry name" value="Penicillin-binding protein 1"/>
    <property type="match status" value="1"/>
</dbReference>
<evidence type="ECO:0000256" key="3">
    <source>
        <dbReference type="ARBA" id="ARBA00007171"/>
    </source>
</evidence>
<dbReference type="InterPro" id="IPR005311">
    <property type="entry name" value="PBP_dimer"/>
</dbReference>
<dbReference type="GO" id="GO:0009002">
    <property type="term" value="F:serine-type D-Ala-D-Ala carboxypeptidase activity"/>
    <property type="evidence" value="ECO:0007669"/>
    <property type="project" value="UniProtKB-EC"/>
</dbReference>
<sequence>MKKKSTEIMPLLWICLFSIAFLIIVGRFVYIQATGEVNGVDIKKLAAEKRTNEYTIPAKRGTIYDRKGMALAQEHIVYRLYAVLDEKYTTNEDEPRHVIDIQTTAAKLAPHLDLEASEIAKILKNGKEDDRFQVEFGSNSRELNQEQKDDIAALDLPGIYFMEEPIRFYPNGTFASHTIGLTDKQDNNIIGISGVEGSMDEYLTGESGSISYQRDKFNVKLLNPNEIINKADDGDNVYLTLDQKIQTLLEDSLTEVVKEYNPERVTAIVMDPKTGEVLAMGNRPSFNPNNLGDVQNWYNDAIANPFEPGSTMKIFTLASAIEEGVWNPDEKFKSGKYKGGENITAIRDHNWTGWGNISYLEGIQRSSNVAAAKLAYEKIGSEKFLHYLKAFGFGEKTGIDLPGEVSGSILYNYPIEQITTAFGQGTTTTPIQLMQAATAVANNGKMLKPYIIKEIKDAESGETISKGVSEVVGQPISSETAKKTLKILETVVTSKVGTGYNRYNLDGYTVAGKTGTAQIPDPETGRYLTGRENYVFSFLGMAPADNPELMMYVSVKQPELEDDEPDSAPSSFIFRNVMENSLRYLNIDADKEKTDPVNVIEVPEWKNKSTSELTESLDSLGATYEVIGDGNKIMDVSVNAGEQITPIQKIFIVTDQPKIPDLTGWSRREVLVLRDMLGFNLDWSGEGYVVKQSIAKGKPITSQDTLTIELSGPKKESSNKEEES</sequence>
<dbReference type="SMART" id="SM00740">
    <property type="entry name" value="PASTA"/>
    <property type="match status" value="2"/>
</dbReference>
<comment type="catalytic activity">
    <reaction evidence="6">
        <text>Preferential cleavage: (Ac)2-L-Lys-D-Ala-|-D-Ala. Also transpeptidation of peptidyl-alanyl moieties that are N-acyl substituents of D-alanine.</text>
        <dbReference type="EC" id="3.4.16.4"/>
    </reaction>
</comment>
<dbReference type="Pfam" id="PF00905">
    <property type="entry name" value="Transpeptidase"/>
    <property type="match status" value="1"/>
</dbReference>
<reference evidence="10 11" key="1">
    <citation type="submission" date="2018-05" db="EMBL/GenBank/DDBJ databases">
        <title>Genomic analysis of Gracilibacillus dipsosauri DD1 reveals novel features of a salt-tolerant amylase.</title>
        <authorList>
            <person name="Deutch C.E."/>
            <person name="Yang S."/>
        </authorList>
    </citation>
    <scope>NUCLEOTIDE SEQUENCE [LARGE SCALE GENOMIC DNA]</scope>
    <source>
        <strain evidence="10 11">DD1</strain>
    </source>
</reference>
<feature type="transmembrane region" description="Helical" evidence="8">
    <location>
        <begin position="12"/>
        <end position="30"/>
    </location>
</feature>
<dbReference type="GO" id="GO:0008658">
    <property type="term" value="F:penicillin binding"/>
    <property type="evidence" value="ECO:0007669"/>
    <property type="project" value="InterPro"/>
</dbReference>
<proteinExistence type="inferred from homology"/>
<gene>
    <name evidence="10" type="ORF">DLJ74_11130</name>
</gene>
<dbReference type="Pfam" id="PF03717">
    <property type="entry name" value="PBP_dimer"/>
    <property type="match status" value="1"/>
</dbReference>
<dbReference type="Gene3D" id="3.40.710.10">
    <property type="entry name" value="DD-peptidase/beta-lactamase superfamily"/>
    <property type="match status" value="1"/>
</dbReference>
<dbReference type="Pfam" id="PF03793">
    <property type="entry name" value="PASTA"/>
    <property type="match status" value="1"/>
</dbReference>
<dbReference type="PROSITE" id="PS51178">
    <property type="entry name" value="PASTA"/>
    <property type="match status" value="1"/>
</dbReference>
<comment type="caution">
    <text evidence="10">The sequence shown here is derived from an EMBL/GenBank/DDBJ whole genome shotgun (WGS) entry which is preliminary data.</text>
</comment>
<dbReference type="InterPro" id="IPR001460">
    <property type="entry name" value="PCN-bd_Tpept"/>
</dbReference>
<dbReference type="GO" id="GO:0009252">
    <property type="term" value="P:peptidoglycan biosynthetic process"/>
    <property type="evidence" value="ECO:0007669"/>
    <property type="project" value="UniProtKB-UniPathway"/>
</dbReference>
<dbReference type="CDD" id="cd06575">
    <property type="entry name" value="PASTA_Pbp2x-like_2"/>
    <property type="match status" value="1"/>
</dbReference>
<dbReference type="SUPFAM" id="SSF56519">
    <property type="entry name" value="Penicillin binding protein dimerisation domain"/>
    <property type="match status" value="1"/>
</dbReference>
<dbReference type="GO" id="GO:0071555">
    <property type="term" value="P:cell wall organization"/>
    <property type="evidence" value="ECO:0007669"/>
    <property type="project" value="TreeGrafter"/>
</dbReference>
<dbReference type="EMBL" id="QGTD01000008">
    <property type="protein sequence ID" value="PWU68958.1"/>
    <property type="molecule type" value="Genomic_DNA"/>
</dbReference>
<dbReference type="InterPro" id="IPR036138">
    <property type="entry name" value="PBP_dimer_sf"/>
</dbReference>
<dbReference type="InterPro" id="IPR005543">
    <property type="entry name" value="PASTA_dom"/>
</dbReference>
<dbReference type="UniPathway" id="UPA00219"/>
<dbReference type="CDD" id="cd06576">
    <property type="entry name" value="PASTA_Pbp2x-like_1"/>
    <property type="match status" value="1"/>
</dbReference>